<gene>
    <name evidence="6" type="primary">flgA</name>
    <name evidence="6" type="ORF">I6G29_07840</name>
    <name evidence="7" type="ORF">NCTC11997_01629</name>
</gene>
<accession>A0A378XGM4</accession>
<keyword evidence="3 4" id="KW-0574">Periplasm</keyword>
<dbReference type="SMART" id="SM00858">
    <property type="entry name" value="SAF"/>
    <property type="match status" value="1"/>
</dbReference>
<dbReference type="EMBL" id="CP065725">
    <property type="protein sequence ID" value="QPT39106.1"/>
    <property type="molecule type" value="Genomic_DNA"/>
</dbReference>
<feature type="chain" id="PRO_5016487951" description="Flagella basal body P-ring formation protein FlgA" evidence="4">
    <location>
        <begin position="36"/>
        <end position="247"/>
    </location>
</feature>
<comment type="function">
    <text evidence="4">Involved in the assembly process of the P-ring formation. It may associate with FlgF on the rod constituting a structure essential for the P-ring assembly or may act as a modulator protein for the P-ring assembly.</text>
</comment>
<dbReference type="Pfam" id="PF13144">
    <property type="entry name" value="ChapFlgA"/>
    <property type="match status" value="1"/>
</dbReference>
<dbReference type="STRING" id="1122619.GCA_000373745_00813"/>
<comment type="subcellular location">
    <subcellularLocation>
        <location evidence="1 4">Periplasm</location>
    </subcellularLocation>
</comment>
<dbReference type="Gene3D" id="2.30.30.760">
    <property type="match status" value="1"/>
</dbReference>
<dbReference type="PANTHER" id="PTHR36307">
    <property type="entry name" value="FLAGELLA BASAL BODY P-RING FORMATION PROTEIN FLGA"/>
    <property type="match status" value="1"/>
</dbReference>
<reference evidence="6 9" key="2">
    <citation type="submission" date="2020-12" db="EMBL/GenBank/DDBJ databases">
        <title>FDA dAtabase for Regulatory Grade micrObial Sequences (FDA-ARGOS): Supporting development and validation of Infectious Disease Dx tests.</title>
        <authorList>
            <person name="Sproer C."/>
            <person name="Gronow S."/>
            <person name="Severitt S."/>
            <person name="Schroder I."/>
            <person name="Tallon L."/>
            <person name="Sadzewicz L."/>
            <person name="Zhao X."/>
            <person name="Boylan J."/>
            <person name="Ott S."/>
            <person name="Bowen H."/>
            <person name="Vavikolanu K."/>
            <person name="Mehta A."/>
            <person name="Aluvathingal J."/>
            <person name="Nadendla S."/>
            <person name="Lowell S."/>
            <person name="Myers T."/>
            <person name="Yan Y."/>
            <person name="Sichtig H."/>
        </authorList>
    </citation>
    <scope>NUCLEOTIDE SEQUENCE [LARGE SCALE GENOMIC DNA]</scope>
    <source>
        <strain evidence="6 9">FDAARGOS_872</strain>
    </source>
</reference>
<evidence type="ECO:0000256" key="1">
    <source>
        <dbReference type="ARBA" id="ARBA00004418"/>
    </source>
</evidence>
<evidence type="ECO:0000313" key="8">
    <source>
        <dbReference type="Proteomes" id="UP000254603"/>
    </source>
</evidence>
<organism evidence="7 8">
    <name type="scientific">Oligella ureolytica</name>
    <dbReference type="NCBI Taxonomy" id="90244"/>
    <lineage>
        <taxon>Bacteria</taxon>
        <taxon>Pseudomonadati</taxon>
        <taxon>Pseudomonadota</taxon>
        <taxon>Betaproteobacteria</taxon>
        <taxon>Burkholderiales</taxon>
        <taxon>Alcaligenaceae</taxon>
        <taxon>Oligella</taxon>
    </lineage>
</organism>
<feature type="domain" description="SAF" evidence="5">
    <location>
        <begin position="123"/>
        <end position="185"/>
    </location>
</feature>
<dbReference type="NCBIfam" id="TIGR03170">
    <property type="entry name" value="flgA_cterm"/>
    <property type="match status" value="1"/>
</dbReference>
<keyword evidence="7" id="KW-0966">Cell projection</keyword>
<dbReference type="PROSITE" id="PS51257">
    <property type="entry name" value="PROKAR_LIPOPROTEIN"/>
    <property type="match status" value="1"/>
</dbReference>
<proteinExistence type="inferred from homology"/>
<name>A0A378XGM4_9BURK</name>
<dbReference type="RefSeq" id="WP_083907458.1">
    <property type="nucleotide sequence ID" value="NZ_CP065725.1"/>
</dbReference>
<dbReference type="InterPro" id="IPR017585">
    <property type="entry name" value="SAF_FlgA"/>
</dbReference>
<dbReference type="AlphaFoldDB" id="A0A378XGM4"/>
<dbReference type="PANTHER" id="PTHR36307:SF1">
    <property type="entry name" value="FLAGELLA BASAL BODY P-RING FORMATION PROTEIN FLGA"/>
    <property type="match status" value="1"/>
</dbReference>
<reference evidence="7 8" key="1">
    <citation type="submission" date="2018-06" db="EMBL/GenBank/DDBJ databases">
        <authorList>
            <consortium name="Pathogen Informatics"/>
            <person name="Doyle S."/>
        </authorList>
    </citation>
    <scope>NUCLEOTIDE SEQUENCE [LARGE SCALE GENOMIC DNA]</scope>
    <source>
        <strain evidence="7 8">NCTC11997</strain>
    </source>
</reference>
<dbReference type="Gene3D" id="3.90.1210.10">
    <property type="entry name" value="Antifreeze-like/N-acetylneuraminic acid synthase C-terminal domain"/>
    <property type="match status" value="1"/>
</dbReference>
<keyword evidence="2 4" id="KW-0732">Signal</keyword>
<evidence type="ECO:0000313" key="7">
    <source>
        <dbReference type="EMBL" id="SUA54817.1"/>
    </source>
</evidence>
<dbReference type="Proteomes" id="UP000254603">
    <property type="component" value="Unassembled WGS sequence"/>
</dbReference>
<evidence type="ECO:0000313" key="6">
    <source>
        <dbReference type="EMBL" id="QPT39106.1"/>
    </source>
</evidence>
<dbReference type="CDD" id="cd11614">
    <property type="entry name" value="SAF_CpaB_FlgA_like"/>
    <property type="match status" value="1"/>
</dbReference>
<dbReference type="Proteomes" id="UP000594903">
    <property type="component" value="Chromosome"/>
</dbReference>
<comment type="similarity">
    <text evidence="4">Belongs to the FlgA family.</text>
</comment>
<protein>
    <recommendedName>
        <fullName evidence="4">Flagella basal body P-ring formation protein FlgA</fullName>
    </recommendedName>
</protein>
<feature type="signal peptide" evidence="4">
    <location>
        <begin position="1"/>
        <end position="35"/>
    </location>
</feature>
<evidence type="ECO:0000259" key="5">
    <source>
        <dbReference type="SMART" id="SM00858"/>
    </source>
</evidence>
<dbReference type="GO" id="GO:0044780">
    <property type="term" value="P:bacterial-type flagellum assembly"/>
    <property type="evidence" value="ECO:0007669"/>
    <property type="project" value="InterPro"/>
</dbReference>
<keyword evidence="4" id="KW-1005">Bacterial flagellum biogenesis</keyword>
<dbReference type="InterPro" id="IPR013974">
    <property type="entry name" value="SAF"/>
</dbReference>
<evidence type="ECO:0000256" key="3">
    <source>
        <dbReference type="ARBA" id="ARBA00022764"/>
    </source>
</evidence>
<keyword evidence="7" id="KW-0969">Cilium</keyword>
<dbReference type="EMBL" id="UGSB01000001">
    <property type="protein sequence ID" value="SUA54817.1"/>
    <property type="molecule type" value="Genomic_DNA"/>
</dbReference>
<keyword evidence="7" id="KW-0282">Flagellum</keyword>
<dbReference type="InterPro" id="IPR039246">
    <property type="entry name" value="Flagellar_FlgA"/>
</dbReference>
<sequence length="247" mass="26555">MNRLLSFPAMHRHFSFLPILAACLWLALSGTPAQARENSPEPSALQLLIMQETEEFLIEQAAVLNGTAEASAGLPNERTFANCHERSYFLPGKGTLRAAMSVGIRCLDSGKTEYLRASLAVNGHYYVASQTLDMGQLIMEMHLTEKEGDLLSLPAAARTTPDQLLGQIANTRINAGSPIRLNMIRSAHSISKGQPVHLQVKHGPLTVTQQGEALGTADVGASIQVKTPSGKIIMGTVVNANTVNVLF</sequence>
<dbReference type="OrthoDB" id="8561436at2"/>
<evidence type="ECO:0000256" key="2">
    <source>
        <dbReference type="ARBA" id="ARBA00022729"/>
    </source>
</evidence>
<keyword evidence="9" id="KW-1185">Reference proteome</keyword>
<dbReference type="GO" id="GO:0042597">
    <property type="term" value="C:periplasmic space"/>
    <property type="evidence" value="ECO:0007669"/>
    <property type="project" value="UniProtKB-SubCell"/>
</dbReference>
<evidence type="ECO:0000313" key="9">
    <source>
        <dbReference type="Proteomes" id="UP000594903"/>
    </source>
</evidence>
<evidence type="ECO:0000256" key="4">
    <source>
        <dbReference type="RuleBase" id="RU362063"/>
    </source>
</evidence>